<dbReference type="GO" id="GO:0046983">
    <property type="term" value="F:protein dimerization activity"/>
    <property type="evidence" value="ECO:0007669"/>
    <property type="project" value="InterPro"/>
</dbReference>
<keyword evidence="2" id="KW-0805">Transcription regulation</keyword>
<comment type="subcellular location">
    <subcellularLocation>
        <location evidence="1">Nucleus</location>
    </subcellularLocation>
</comment>
<dbReference type="AlphaFoldDB" id="A0AAV8W5M0"/>
<evidence type="ECO:0000313" key="9">
    <source>
        <dbReference type="EMBL" id="KAJ8921644.1"/>
    </source>
</evidence>
<evidence type="ECO:0000256" key="7">
    <source>
        <dbReference type="SAM" id="MobiDB-lite"/>
    </source>
</evidence>
<dbReference type="SUPFAM" id="SSF55455">
    <property type="entry name" value="SRF-like"/>
    <property type="match status" value="1"/>
</dbReference>
<evidence type="ECO:0000256" key="1">
    <source>
        <dbReference type="ARBA" id="ARBA00004123"/>
    </source>
</evidence>
<evidence type="ECO:0000256" key="4">
    <source>
        <dbReference type="ARBA" id="ARBA00023163"/>
    </source>
</evidence>
<dbReference type="InterPro" id="IPR036879">
    <property type="entry name" value="TF_MADSbox_sf"/>
</dbReference>
<evidence type="ECO:0000256" key="2">
    <source>
        <dbReference type="ARBA" id="ARBA00023015"/>
    </source>
</evidence>
<feature type="region of interest" description="Disordered" evidence="7">
    <location>
        <begin position="135"/>
        <end position="186"/>
    </location>
</feature>
<dbReference type="EMBL" id="JANEYG010000009">
    <property type="protein sequence ID" value="KAJ8921644.1"/>
    <property type="molecule type" value="Genomic_DNA"/>
</dbReference>
<keyword evidence="3" id="KW-0238">DNA-binding</keyword>
<protein>
    <recommendedName>
        <fullName evidence="6">Serum response factor homolog</fullName>
    </recommendedName>
</protein>
<dbReference type="FunFam" id="3.40.1810.10:FF:000002">
    <property type="entry name" value="Serum response factor b"/>
    <property type="match status" value="1"/>
</dbReference>
<keyword evidence="10" id="KW-1185">Reference proteome</keyword>
<gene>
    <name evidence="9" type="ORF">NQ315_010553</name>
</gene>
<dbReference type="Proteomes" id="UP001159042">
    <property type="component" value="Unassembled WGS sequence"/>
</dbReference>
<evidence type="ECO:0000256" key="3">
    <source>
        <dbReference type="ARBA" id="ARBA00023125"/>
    </source>
</evidence>
<organism evidence="9 10">
    <name type="scientific">Exocentrus adspersus</name>
    <dbReference type="NCBI Taxonomy" id="1586481"/>
    <lineage>
        <taxon>Eukaryota</taxon>
        <taxon>Metazoa</taxon>
        <taxon>Ecdysozoa</taxon>
        <taxon>Arthropoda</taxon>
        <taxon>Hexapoda</taxon>
        <taxon>Insecta</taxon>
        <taxon>Pterygota</taxon>
        <taxon>Neoptera</taxon>
        <taxon>Endopterygota</taxon>
        <taxon>Coleoptera</taxon>
        <taxon>Polyphaga</taxon>
        <taxon>Cucujiformia</taxon>
        <taxon>Chrysomeloidea</taxon>
        <taxon>Cerambycidae</taxon>
        <taxon>Lamiinae</taxon>
        <taxon>Acanthocinini</taxon>
        <taxon>Exocentrus</taxon>
    </lineage>
</organism>
<dbReference type="GO" id="GO:0003677">
    <property type="term" value="F:DNA binding"/>
    <property type="evidence" value="ECO:0007669"/>
    <property type="project" value="UniProtKB-KW"/>
</dbReference>
<evidence type="ECO:0000313" key="10">
    <source>
        <dbReference type="Proteomes" id="UP001159042"/>
    </source>
</evidence>
<evidence type="ECO:0000256" key="5">
    <source>
        <dbReference type="ARBA" id="ARBA00023242"/>
    </source>
</evidence>
<dbReference type="Gene3D" id="3.40.1810.10">
    <property type="entry name" value="Transcription factor, MADS-box"/>
    <property type="match status" value="1"/>
</dbReference>
<dbReference type="InterPro" id="IPR002100">
    <property type="entry name" value="TF_MADSbox"/>
</dbReference>
<sequence>MGFVLLQAYELSTLTGTQVMLLVASETGHVYTFATRKLQPMITSEAGKYLLFIIYKHNNTVVNGFCAGKALIQTCLNSPDPPAGSTSGDQRMSATGFEETELTYNISDEDSKVRQMVYGSPHTHAHPHSLASQGHYSHLEQSHLGLGGSPQHGGYSQACPSPLPPPHQGYGHPQHPHSHMHSHPQR</sequence>
<feature type="domain" description="MADS-box" evidence="8">
    <location>
        <begin position="1"/>
        <end position="37"/>
    </location>
</feature>
<reference evidence="9 10" key="1">
    <citation type="journal article" date="2023" name="Insect Mol. Biol.">
        <title>Genome sequencing provides insights into the evolution of gene families encoding plant cell wall-degrading enzymes in longhorned beetles.</title>
        <authorList>
            <person name="Shin N.R."/>
            <person name="Okamura Y."/>
            <person name="Kirsch R."/>
            <person name="Pauchet Y."/>
        </authorList>
    </citation>
    <scope>NUCLEOTIDE SEQUENCE [LARGE SCALE GENOMIC DNA]</scope>
    <source>
        <strain evidence="9">EAD_L_NR</strain>
    </source>
</reference>
<keyword evidence="4" id="KW-0804">Transcription</keyword>
<evidence type="ECO:0000256" key="6">
    <source>
        <dbReference type="ARBA" id="ARBA00069746"/>
    </source>
</evidence>
<dbReference type="GO" id="GO:0005634">
    <property type="term" value="C:nucleus"/>
    <property type="evidence" value="ECO:0007669"/>
    <property type="project" value="UniProtKB-SubCell"/>
</dbReference>
<comment type="caution">
    <text evidence="9">The sequence shown here is derived from an EMBL/GenBank/DDBJ whole genome shotgun (WGS) entry which is preliminary data.</text>
</comment>
<proteinExistence type="predicted"/>
<dbReference type="Pfam" id="PF00319">
    <property type="entry name" value="SRF-TF"/>
    <property type="match status" value="1"/>
</dbReference>
<name>A0AAV8W5M0_9CUCU</name>
<keyword evidence="5" id="KW-0539">Nucleus</keyword>
<accession>A0AAV8W5M0</accession>
<evidence type="ECO:0000259" key="8">
    <source>
        <dbReference type="PROSITE" id="PS50066"/>
    </source>
</evidence>
<feature type="compositionally biased region" description="Basic residues" evidence="7">
    <location>
        <begin position="174"/>
        <end position="186"/>
    </location>
</feature>
<dbReference type="PROSITE" id="PS50066">
    <property type="entry name" value="MADS_BOX_2"/>
    <property type="match status" value="1"/>
</dbReference>